<keyword evidence="2" id="KW-1185">Reference proteome</keyword>
<protein>
    <submittedName>
        <fullName evidence="1">Uncharacterized protein</fullName>
    </submittedName>
</protein>
<name>M2Z4A7_PSEFD</name>
<evidence type="ECO:0000313" key="2">
    <source>
        <dbReference type="Proteomes" id="UP000016932"/>
    </source>
</evidence>
<gene>
    <name evidence="1" type="ORF">MYCFIDRAFT_173599</name>
</gene>
<dbReference type="AlphaFoldDB" id="M2Z4A7"/>
<evidence type="ECO:0000313" key="1">
    <source>
        <dbReference type="EMBL" id="EME84650.1"/>
    </source>
</evidence>
<sequence length="97" mass="10899">MIPVLRRSLQRISQPTRPAEVQGRHWGFAWGTIQLVGLGSDCGCFHAQRLLNSVTSNVSSLIDHFEAAVYNELIDCDVRQVWGCSRCLRDINQSPCN</sequence>
<dbReference type="RefSeq" id="XP_007925274.1">
    <property type="nucleotide sequence ID" value="XM_007927083.1"/>
</dbReference>
<dbReference type="Proteomes" id="UP000016932">
    <property type="component" value="Unassembled WGS sequence"/>
</dbReference>
<dbReference type="KEGG" id="pfj:MYCFIDRAFT_173599"/>
<dbReference type="EMBL" id="KB446557">
    <property type="protein sequence ID" value="EME84650.1"/>
    <property type="molecule type" value="Genomic_DNA"/>
</dbReference>
<organism evidence="1 2">
    <name type="scientific">Pseudocercospora fijiensis (strain CIRAD86)</name>
    <name type="common">Black leaf streak disease fungus</name>
    <name type="synonym">Mycosphaerella fijiensis</name>
    <dbReference type="NCBI Taxonomy" id="383855"/>
    <lineage>
        <taxon>Eukaryota</taxon>
        <taxon>Fungi</taxon>
        <taxon>Dikarya</taxon>
        <taxon>Ascomycota</taxon>
        <taxon>Pezizomycotina</taxon>
        <taxon>Dothideomycetes</taxon>
        <taxon>Dothideomycetidae</taxon>
        <taxon>Mycosphaerellales</taxon>
        <taxon>Mycosphaerellaceae</taxon>
        <taxon>Pseudocercospora</taxon>
    </lineage>
</organism>
<reference evidence="1 2" key="1">
    <citation type="journal article" date="2012" name="PLoS Pathog.">
        <title>Diverse lifestyles and strategies of plant pathogenesis encoded in the genomes of eighteen Dothideomycetes fungi.</title>
        <authorList>
            <person name="Ohm R.A."/>
            <person name="Feau N."/>
            <person name="Henrissat B."/>
            <person name="Schoch C.L."/>
            <person name="Horwitz B.A."/>
            <person name="Barry K.W."/>
            <person name="Condon B.J."/>
            <person name="Copeland A.C."/>
            <person name="Dhillon B."/>
            <person name="Glaser F."/>
            <person name="Hesse C.N."/>
            <person name="Kosti I."/>
            <person name="LaButti K."/>
            <person name="Lindquist E.A."/>
            <person name="Lucas S."/>
            <person name="Salamov A.A."/>
            <person name="Bradshaw R.E."/>
            <person name="Ciuffetti L."/>
            <person name="Hamelin R.C."/>
            <person name="Kema G.H.J."/>
            <person name="Lawrence C."/>
            <person name="Scott J.A."/>
            <person name="Spatafora J.W."/>
            <person name="Turgeon B.G."/>
            <person name="de Wit P.J.G.M."/>
            <person name="Zhong S."/>
            <person name="Goodwin S.B."/>
            <person name="Grigoriev I.V."/>
        </authorList>
    </citation>
    <scope>NUCLEOTIDE SEQUENCE [LARGE SCALE GENOMIC DNA]</scope>
    <source>
        <strain evidence="1 2">CIRAD86</strain>
    </source>
</reference>
<dbReference type="HOGENOM" id="CLU_2347615_0_0_1"/>
<dbReference type="GeneID" id="19333021"/>
<dbReference type="VEuPathDB" id="FungiDB:MYCFIDRAFT_173599"/>
<proteinExistence type="predicted"/>
<accession>M2Z4A7</accession>